<evidence type="ECO:0000313" key="13">
    <source>
        <dbReference type="EMBL" id="SCB14054.1"/>
    </source>
</evidence>
<dbReference type="STRING" id="410764.GA0061103_2067"/>
<dbReference type="RefSeq" id="WP_092707672.1">
    <property type="nucleotide sequence ID" value="NZ_FMAG01000001.1"/>
</dbReference>
<dbReference type="EMBL" id="FMAG01000001">
    <property type="protein sequence ID" value="SCB14054.1"/>
    <property type="molecule type" value="Genomic_DNA"/>
</dbReference>
<dbReference type="Pfam" id="PF02518">
    <property type="entry name" value="HATPase_c"/>
    <property type="match status" value="1"/>
</dbReference>
<gene>
    <name evidence="13" type="ORF">GA0061103_2067</name>
</gene>
<evidence type="ECO:0000256" key="9">
    <source>
        <dbReference type="ARBA" id="ARBA00022840"/>
    </source>
</evidence>
<dbReference type="OrthoDB" id="9804645at2"/>
<dbReference type="CDD" id="cd00082">
    <property type="entry name" value="HisKA"/>
    <property type="match status" value="1"/>
</dbReference>
<evidence type="ECO:0000256" key="5">
    <source>
        <dbReference type="ARBA" id="ARBA00022553"/>
    </source>
</evidence>
<keyword evidence="8 13" id="KW-0418">Kinase</keyword>
<evidence type="ECO:0000256" key="1">
    <source>
        <dbReference type="ARBA" id="ARBA00000085"/>
    </source>
</evidence>
<evidence type="ECO:0000256" key="7">
    <source>
        <dbReference type="ARBA" id="ARBA00022741"/>
    </source>
</evidence>
<evidence type="ECO:0000256" key="2">
    <source>
        <dbReference type="ARBA" id="ARBA00004651"/>
    </source>
</evidence>
<dbReference type="SMART" id="SM00304">
    <property type="entry name" value="HAMP"/>
    <property type="match status" value="1"/>
</dbReference>
<protein>
    <recommendedName>
        <fullName evidence="3">histidine kinase</fullName>
        <ecNumber evidence="3">2.7.13.3</ecNumber>
    </recommendedName>
</protein>
<accession>A0A1C3UF43</accession>
<name>A0A1C3UF43_9HYPH</name>
<keyword evidence="10" id="KW-0472">Membrane</keyword>
<keyword evidence="14" id="KW-1185">Reference proteome</keyword>
<feature type="transmembrane region" description="Helical" evidence="10">
    <location>
        <begin position="149"/>
        <end position="176"/>
    </location>
</feature>
<keyword evidence="6" id="KW-0808">Transferase</keyword>
<feature type="domain" description="Histidine kinase" evidence="11">
    <location>
        <begin position="235"/>
        <end position="436"/>
    </location>
</feature>
<evidence type="ECO:0000256" key="3">
    <source>
        <dbReference type="ARBA" id="ARBA00012438"/>
    </source>
</evidence>
<evidence type="ECO:0000256" key="6">
    <source>
        <dbReference type="ARBA" id="ARBA00022679"/>
    </source>
</evidence>
<dbReference type="SUPFAM" id="SSF47384">
    <property type="entry name" value="Homodimeric domain of signal transducing histidine kinase"/>
    <property type="match status" value="1"/>
</dbReference>
<evidence type="ECO:0000313" key="14">
    <source>
        <dbReference type="Proteomes" id="UP000199101"/>
    </source>
</evidence>
<dbReference type="PROSITE" id="PS50885">
    <property type="entry name" value="HAMP"/>
    <property type="match status" value="1"/>
</dbReference>
<dbReference type="InterPro" id="IPR004358">
    <property type="entry name" value="Sig_transdc_His_kin-like_C"/>
</dbReference>
<dbReference type="PANTHER" id="PTHR44936">
    <property type="entry name" value="SENSOR PROTEIN CREC"/>
    <property type="match status" value="1"/>
</dbReference>
<evidence type="ECO:0000259" key="11">
    <source>
        <dbReference type="PROSITE" id="PS50109"/>
    </source>
</evidence>
<dbReference type="Pfam" id="PF00512">
    <property type="entry name" value="HisKA"/>
    <property type="match status" value="1"/>
</dbReference>
<dbReference type="PROSITE" id="PS50109">
    <property type="entry name" value="HIS_KIN"/>
    <property type="match status" value="1"/>
</dbReference>
<dbReference type="Gene3D" id="3.30.565.10">
    <property type="entry name" value="Histidine kinase-like ATPase, C-terminal domain"/>
    <property type="match status" value="1"/>
</dbReference>
<keyword evidence="7" id="KW-0547">Nucleotide-binding</keyword>
<feature type="domain" description="HAMP" evidence="12">
    <location>
        <begin position="174"/>
        <end position="227"/>
    </location>
</feature>
<organism evidence="13 14">
    <name type="scientific">Rhizobium multihospitium</name>
    <dbReference type="NCBI Taxonomy" id="410764"/>
    <lineage>
        <taxon>Bacteria</taxon>
        <taxon>Pseudomonadati</taxon>
        <taxon>Pseudomonadota</taxon>
        <taxon>Alphaproteobacteria</taxon>
        <taxon>Hyphomicrobiales</taxon>
        <taxon>Rhizobiaceae</taxon>
        <taxon>Rhizobium/Agrobacterium group</taxon>
        <taxon>Rhizobium</taxon>
    </lineage>
</organism>
<dbReference type="InterPro" id="IPR036890">
    <property type="entry name" value="HATPase_C_sf"/>
</dbReference>
<dbReference type="InterPro" id="IPR036097">
    <property type="entry name" value="HisK_dim/P_sf"/>
</dbReference>
<dbReference type="EC" id="2.7.13.3" evidence="3"/>
<dbReference type="GO" id="GO:0005524">
    <property type="term" value="F:ATP binding"/>
    <property type="evidence" value="ECO:0007669"/>
    <property type="project" value="UniProtKB-KW"/>
</dbReference>
<dbReference type="InterPro" id="IPR005467">
    <property type="entry name" value="His_kinase_dom"/>
</dbReference>
<dbReference type="SUPFAM" id="SSF55874">
    <property type="entry name" value="ATPase domain of HSP90 chaperone/DNA topoisomerase II/histidine kinase"/>
    <property type="match status" value="1"/>
</dbReference>
<proteinExistence type="predicted"/>
<dbReference type="InterPro" id="IPR050980">
    <property type="entry name" value="2C_sensor_his_kinase"/>
</dbReference>
<evidence type="ECO:0000259" key="12">
    <source>
        <dbReference type="PROSITE" id="PS50885"/>
    </source>
</evidence>
<keyword evidence="10" id="KW-1133">Transmembrane helix</keyword>
<dbReference type="InterPro" id="IPR003594">
    <property type="entry name" value="HATPase_dom"/>
</dbReference>
<evidence type="ECO:0000256" key="10">
    <source>
        <dbReference type="SAM" id="Phobius"/>
    </source>
</evidence>
<reference evidence="14" key="1">
    <citation type="submission" date="2016-08" db="EMBL/GenBank/DDBJ databases">
        <authorList>
            <person name="Varghese N."/>
            <person name="Submissions Spin"/>
        </authorList>
    </citation>
    <scope>NUCLEOTIDE SEQUENCE [LARGE SCALE GENOMIC DNA]</scope>
    <source>
        <strain evidence="14">HAMBI 2975</strain>
    </source>
</reference>
<comment type="catalytic activity">
    <reaction evidence="1">
        <text>ATP + protein L-histidine = ADP + protein N-phospho-L-histidine.</text>
        <dbReference type="EC" id="2.7.13.3"/>
    </reaction>
</comment>
<dbReference type="SUPFAM" id="SSF158472">
    <property type="entry name" value="HAMP domain-like"/>
    <property type="match status" value="1"/>
</dbReference>
<dbReference type="Proteomes" id="UP000199101">
    <property type="component" value="Unassembled WGS sequence"/>
</dbReference>
<evidence type="ECO:0000256" key="4">
    <source>
        <dbReference type="ARBA" id="ARBA00022475"/>
    </source>
</evidence>
<dbReference type="Pfam" id="PF00672">
    <property type="entry name" value="HAMP"/>
    <property type="match status" value="1"/>
</dbReference>
<sequence>MKWLSRSSVRTQIAILTILLATIVTTITAGTEPFVRSRFDKGVEVGLFAGRIETIAKEFALSADDAQRDAILSRFRAQGVNVWRVTGEQAAGSSITIQDIPTAVRRLLDYNLFLDPYGFMGWNNPKTLTVKAGDSSLVFALPEFSTTRWVLPAVVGNLVLIVIPAAILAVLTAWLIGRPIVNLAKAAEGVRSDDELDEPFDVRGSAELRSLATSLNLMRKRIRELVAGRTRMLTSISHDLRTPLTRLRMRTERCEQAELRQQMLRDIDVLSSMINESLAYLGGEVEALKKVELSSLLQTVTDDFADTGIEVTFAGPRRLPYVCRPRALSRAISNLIDNASRHAGRIDLTLAQEEDGSVIITVADDGPGIADDLKPKVMEPFFKADKARSPSRNGGGFGLGLSIAHGIITVGHRGSFELRDSKPSGLAVVIRLPANSGIGNAATFS</sequence>
<keyword evidence="9" id="KW-0067">ATP-binding</keyword>
<dbReference type="AlphaFoldDB" id="A0A1C3UF43"/>
<dbReference type="GO" id="GO:0005886">
    <property type="term" value="C:plasma membrane"/>
    <property type="evidence" value="ECO:0007669"/>
    <property type="project" value="UniProtKB-SubCell"/>
</dbReference>
<dbReference type="InterPro" id="IPR003661">
    <property type="entry name" value="HisK_dim/P_dom"/>
</dbReference>
<dbReference type="InterPro" id="IPR003660">
    <property type="entry name" value="HAMP_dom"/>
</dbReference>
<dbReference type="SMART" id="SM00388">
    <property type="entry name" value="HisKA"/>
    <property type="match status" value="1"/>
</dbReference>
<dbReference type="GO" id="GO:0000155">
    <property type="term" value="F:phosphorelay sensor kinase activity"/>
    <property type="evidence" value="ECO:0007669"/>
    <property type="project" value="InterPro"/>
</dbReference>
<dbReference type="SMART" id="SM00387">
    <property type="entry name" value="HATPase_c"/>
    <property type="match status" value="1"/>
</dbReference>
<keyword evidence="5" id="KW-0597">Phosphoprotein</keyword>
<dbReference type="Gene3D" id="1.10.287.130">
    <property type="match status" value="1"/>
</dbReference>
<dbReference type="PRINTS" id="PR00344">
    <property type="entry name" value="BCTRLSENSOR"/>
</dbReference>
<comment type="subcellular location">
    <subcellularLocation>
        <location evidence="2">Cell membrane</location>
        <topology evidence="2">Multi-pass membrane protein</topology>
    </subcellularLocation>
</comment>
<dbReference type="PANTHER" id="PTHR44936:SF10">
    <property type="entry name" value="SENSOR PROTEIN RSTB"/>
    <property type="match status" value="1"/>
</dbReference>
<keyword evidence="4" id="KW-1003">Cell membrane</keyword>
<evidence type="ECO:0000256" key="8">
    <source>
        <dbReference type="ARBA" id="ARBA00022777"/>
    </source>
</evidence>
<keyword evidence="10" id="KW-0812">Transmembrane</keyword>